<name>A0A7V0MZZ4_UNCAE</name>
<proteinExistence type="predicted"/>
<dbReference type="InterPro" id="IPR052016">
    <property type="entry name" value="Bact_Sigma-Reg"/>
</dbReference>
<accession>A0A7V0MZZ4</accession>
<dbReference type="PANTHER" id="PTHR43156">
    <property type="entry name" value="STAGE II SPORULATION PROTEIN E-RELATED"/>
    <property type="match status" value="1"/>
</dbReference>
<sequence>AITKTLLRTEAKHGLSPEEVLSRVNDTLVPDNDACMFVTIFCAVLDVRTGKVEFSNGGHNPPLVLRAGTFEYMQVPKGFVVGAMEGIKFTKGEYTLDPGDVIFLYTDGVTEAMNPEDELFSEGRLKEYFSKLTDRSVEEIVEGVKDEIKLFVRDREQSDDITMLALKFRGKRR</sequence>
<evidence type="ECO:0000313" key="3">
    <source>
        <dbReference type="EMBL" id="HDN84801.1"/>
    </source>
</evidence>
<dbReference type="GO" id="GO:0016791">
    <property type="term" value="F:phosphatase activity"/>
    <property type="evidence" value="ECO:0007669"/>
    <property type="project" value="TreeGrafter"/>
</dbReference>
<dbReference type="AlphaFoldDB" id="A0A7V0MZZ4"/>
<dbReference type="InterPro" id="IPR001932">
    <property type="entry name" value="PPM-type_phosphatase-like_dom"/>
</dbReference>
<protein>
    <submittedName>
        <fullName evidence="3">Serine/threonine-protein phosphatase</fullName>
    </submittedName>
</protein>
<keyword evidence="1" id="KW-0378">Hydrolase</keyword>
<dbReference type="EMBL" id="DRBC01000206">
    <property type="protein sequence ID" value="HDN84801.1"/>
    <property type="molecule type" value="Genomic_DNA"/>
</dbReference>
<feature type="domain" description="PPM-type phosphatase" evidence="2">
    <location>
        <begin position="1"/>
        <end position="168"/>
    </location>
</feature>
<dbReference type="SUPFAM" id="SSF81606">
    <property type="entry name" value="PP2C-like"/>
    <property type="match status" value="1"/>
</dbReference>
<evidence type="ECO:0000259" key="2">
    <source>
        <dbReference type="SMART" id="SM00331"/>
    </source>
</evidence>
<dbReference type="SMART" id="SM00331">
    <property type="entry name" value="PP2C_SIG"/>
    <property type="match status" value="1"/>
</dbReference>
<dbReference type="Proteomes" id="UP000885660">
    <property type="component" value="Unassembled WGS sequence"/>
</dbReference>
<feature type="non-terminal residue" evidence="3">
    <location>
        <position position="1"/>
    </location>
</feature>
<dbReference type="Pfam" id="PF07228">
    <property type="entry name" value="SpoIIE"/>
    <property type="match status" value="1"/>
</dbReference>
<dbReference type="InterPro" id="IPR036457">
    <property type="entry name" value="PPM-type-like_dom_sf"/>
</dbReference>
<reference evidence="3" key="1">
    <citation type="journal article" date="2020" name="mSystems">
        <title>Genome- and Community-Level Interaction Insights into Carbon Utilization and Element Cycling Functions of Hydrothermarchaeota in Hydrothermal Sediment.</title>
        <authorList>
            <person name="Zhou Z."/>
            <person name="Liu Y."/>
            <person name="Xu W."/>
            <person name="Pan J."/>
            <person name="Luo Z.H."/>
            <person name="Li M."/>
        </authorList>
    </citation>
    <scope>NUCLEOTIDE SEQUENCE [LARGE SCALE GENOMIC DNA]</scope>
    <source>
        <strain evidence="3">HyVt-219</strain>
    </source>
</reference>
<dbReference type="PANTHER" id="PTHR43156:SF2">
    <property type="entry name" value="STAGE II SPORULATION PROTEIN E"/>
    <property type="match status" value="1"/>
</dbReference>
<comment type="caution">
    <text evidence="3">The sequence shown here is derived from an EMBL/GenBank/DDBJ whole genome shotgun (WGS) entry which is preliminary data.</text>
</comment>
<organism evidence="3">
    <name type="scientific">Aerophobetes bacterium</name>
    <dbReference type="NCBI Taxonomy" id="2030807"/>
    <lineage>
        <taxon>Bacteria</taxon>
        <taxon>Candidatus Aerophobota</taxon>
    </lineage>
</organism>
<gene>
    <name evidence="3" type="ORF">ENG47_03480</name>
</gene>
<evidence type="ECO:0000256" key="1">
    <source>
        <dbReference type="ARBA" id="ARBA00022801"/>
    </source>
</evidence>
<dbReference type="Gene3D" id="3.60.40.10">
    <property type="entry name" value="PPM-type phosphatase domain"/>
    <property type="match status" value="1"/>
</dbReference>